<dbReference type="SUPFAM" id="SSF69118">
    <property type="entry name" value="AhpD-like"/>
    <property type="match status" value="1"/>
</dbReference>
<sequence length="175" mass="18713">MSAKPRATGPGTQTGNVIRDSAMGLIPETVDEIIALNGHVWRDSLVPPSLLEIIRLRNARTVNCVFCKSVRYDVARRDGLSEDRAEMVADGYEDSALAPREKAALALADAYLNFPAGMAPDGAARLSCTFQPAEIASMLVALMTFNFTSRMAVSIGGMPEEPLPITEVSLAISTS</sequence>
<dbReference type="Proteomes" id="UP000179467">
    <property type="component" value="Unassembled WGS sequence"/>
</dbReference>
<dbReference type="GO" id="GO:0051920">
    <property type="term" value="F:peroxiredoxin activity"/>
    <property type="evidence" value="ECO:0007669"/>
    <property type="project" value="InterPro"/>
</dbReference>
<evidence type="ECO:0000313" key="2">
    <source>
        <dbReference type="EMBL" id="OHT18638.1"/>
    </source>
</evidence>
<feature type="domain" description="Carboxymuconolactone decarboxylase-like" evidence="1">
    <location>
        <begin position="27"/>
        <end position="109"/>
    </location>
</feature>
<proteinExistence type="predicted"/>
<dbReference type="PANTHER" id="PTHR34846">
    <property type="entry name" value="4-CARBOXYMUCONOLACTONE DECARBOXYLASE FAMILY PROTEIN (AFU_ORTHOLOGUE AFUA_6G11590)"/>
    <property type="match status" value="1"/>
</dbReference>
<protein>
    <recommendedName>
        <fullName evidence="1">Carboxymuconolactone decarboxylase-like domain-containing protein</fullName>
    </recommendedName>
</protein>
<dbReference type="OrthoDB" id="9801997at2"/>
<comment type="caution">
    <text evidence="2">The sequence shown here is derived from an EMBL/GenBank/DDBJ whole genome shotgun (WGS) entry which is preliminary data.</text>
</comment>
<keyword evidence="3" id="KW-1185">Reference proteome</keyword>
<evidence type="ECO:0000313" key="3">
    <source>
        <dbReference type="Proteomes" id="UP000179467"/>
    </source>
</evidence>
<reference evidence="2 3" key="1">
    <citation type="submission" date="2016-09" db="EMBL/GenBank/DDBJ databases">
        <title>Metabolic pathway, cell adaptation mechanisms and a novel monoxygenase revealed through proteogenomic-transcription analysis of a Sphingomonas haloaromaticamans strain degrading the fungicide ortho-phenylphenol.</title>
        <authorList>
            <person name="Perruchon C."/>
            <person name="Papadopoulou E.S."/>
            <person name="Rousidou C."/>
            <person name="Vasileiadis S."/>
            <person name="Tanou G."/>
            <person name="Amoutzias G."/>
            <person name="Molassiotis A."/>
            <person name="Karpouzas D.G."/>
        </authorList>
    </citation>
    <scope>NUCLEOTIDE SEQUENCE [LARGE SCALE GENOMIC DNA]</scope>
    <source>
        <strain evidence="2 3">P3</strain>
    </source>
</reference>
<dbReference type="InterPro" id="IPR029032">
    <property type="entry name" value="AhpD-like"/>
</dbReference>
<name>A0A1S1H949_9SPHN</name>
<dbReference type="PANTHER" id="PTHR34846:SF10">
    <property type="entry name" value="CYTOPLASMIC PROTEIN"/>
    <property type="match status" value="1"/>
</dbReference>
<accession>A0A1S1H949</accession>
<dbReference type="InterPro" id="IPR003779">
    <property type="entry name" value="CMD-like"/>
</dbReference>
<dbReference type="RefSeq" id="WP_070932307.1">
    <property type="nucleotide sequence ID" value="NZ_MIPT01000001.1"/>
</dbReference>
<organism evidence="2 3">
    <name type="scientific">Edaphosphingomonas haloaromaticamans</name>
    <dbReference type="NCBI Taxonomy" id="653954"/>
    <lineage>
        <taxon>Bacteria</taxon>
        <taxon>Pseudomonadati</taxon>
        <taxon>Pseudomonadota</taxon>
        <taxon>Alphaproteobacteria</taxon>
        <taxon>Sphingomonadales</taxon>
        <taxon>Rhizorhabdaceae</taxon>
        <taxon>Edaphosphingomonas</taxon>
    </lineage>
</organism>
<gene>
    <name evidence="2" type="ORF">BHE75_00612</name>
</gene>
<evidence type="ECO:0000259" key="1">
    <source>
        <dbReference type="Pfam" id="PF02627"/>
    </source>
</evidence>
<dbReference type="AlphaFoldDB" id="A0A1S1H949"/>
<dbReference type="Gene3D" id="1.20.1290.10">
    <property type="entry name" value="AhpD-like"/>
    <property type="match status" value="1"/>
</dbReference>
<dbReference type="Pfam" id="PF02627">
    <property type="entry name" value="CMD"/>
    <property type="match status" value="1"/>
</dbReference>
<dbReference type="EMBL" id="MIPT01000001">
    <property type="protein sequence ID" value="OHT18638.1"/>
    <property type="molecule type" value="Genomic_DNA"/>
</dbReference>